<dbReference type="InterPro" id="IPR029479">
    <property type="entry name" value="Nitroreductase"/>
</dbReference>
<gene>
    <name evidence="3" type="ORF">TEK04_10620</name>
</gene>
<feature type="region of interest" description="Disordered" evidence="1">
    <location>
        <begin position="319"/>
        <end position="385"/>
    </location>
</feature>
<dbReference type="Proteomes" id="UP001361570">
    <property type="component" value="Unassembled WGS sequence"/>
</dbReference>
<dbReference type="SUPFAM" id="SSF55469">
    <property type="entry name" value="FMN-dependent nitroreductase-like"/>
    <property type="match status" value="2"/>
</dbReference>
<dbReference type="InterPro" id="IPR000415">
    <property type="entry name" value="Nitroreductase-like"/>
</dbReference>
<dbReference type="Gene3D" id="3.40.109.10">
    <property type="entry name" value="NADH Oxidase"/>
    <property type="match status" value="1"/>
</dbReference>
<accession>A0ABU8DVT9</accession>
<name>A0ABU8DVT9_9ACTN</name>
<dbReference type="RefSeq" id="WP_336404313.1">
    <property type="nucleotide sequence ID" value="NZ_JBAPLU010000009.1"/>
</dbReference>
<proteinExistence type="predicted"/>
<reference evidence="3 4" key="1">
    <citation type="submission" date="2024-03" db="EMBL/GenBank/DDBJ databases">
        <title>Draft genome sequence of Klenkia sp. LSe6-5.</title>
        <authorList>
            <person name="Duangmal K."/>
            <person name="Chantavorakit T."/>
        </authorList>
    </citation>
    <scope>NUCLEOTIDE SEQUENCE [LARGE SCALE GENOMIC DNA]</scope>
    <source>
        <strain evidence="3 4">LSe6-5</strain>
    </source>
</reference>
<dbReference type="InterPro" id="IPR050627">
    <property type="entry name" value="Nitroreductase/BluB"/>
</dbReference>
<dbReference type="Pfam" id="PF00881">
    <property type="entry name" value="Nitroreductase"/>
    <property type="match status" value="1"/>
</dbReference>
<dbReference type="PANTHER" id="PTHR23026:SF123">
    <property type="entry name" value="NAD(P)H NITROREDUCTASE RV3131-RELATED"/>
    <property type="match status" value="1"/>
</dbReference>
<evidence type="ECO:0000313" key="4">
    <source>
        <dbReference type="Proteomes" id="UP001361570"/>
    </source>
</evidence>
<comment type="caution">
    <text evidence="3">The sequence shown here is derived from an EMBL/GenBank/DDBJ whole genome shotgun (WGS) entry which is preliminary data.</text>
</comment>
<sequence>MITEPELPEPELPGPVELARLADVEAAADAALLAPSVHNTQPWLLVLNRDRIDVRADRSRQLHVLDPAGRDLLISVGAAVLNARAELAARGHGVRVERFPHAGDPDLAAVLTLVDALPDPTLARLAAHVRSRRTNRRGYTADPVPPTVLDRAIAAAADEDTLVVPVLTEDQHRTVARLAQTADAEQNADPAYRHEIRTWTNRDAHLGDGVPPTAVPRVDGGAEDDVPLRDFDTRGQGALPSATHAGRTGALLVLASHADDERAWLRTGEAMERVLLELAADGWAAGPLSQITEVAHTRAALRRELCWDAHPQLLLRVGRAVPTTGSPRRGRDEVVHGSTRPGPGPAQRLPASPTGWPAAGAARAAQEVPGHRVPVPDGRGGTTWV</sequence>
<dbReference type="NCBIfam" id="NF047509">
    <property type="entry name" value="Rv3131_FMN_oxido"/>
    <property type="match status" value="1"/>
</dbReference>
<evidence type="ECO:0000256" key="1">
    <source>
        <dbReference type="SAM" id="MobiDB-lite"/>
    </source>
</evidence>
<protein>
    <submittedName>
        <fullName evidence="3">Nitroreductase family protein</fullName>
    </submittedName>
</protein>
<organism evidence="3 4">
    <name type="scientific">Klenkia sesuvii</name>
    <dbReference type="NCBI Taxonomy" id="3103137"/>
    <lineage>
        <taxon>Bacteria</taxon>
        <taxon>Bacillati</taxon>
        <taxon>Actinomycetota</taxon>
        <taxon>Actinomycetes</taxon>
        <taxon>Geodermatophilales</taxon>
        <taxon>Geodermatophilaceae</taxon>
        <taxon>Klenkia</taxon>
    </lineage>
</organism>
<feature type="domain" description="Nitroreductase" evidence="2">
    <location>
        <begin position="129"/>
        <end position="319"/>
    </location>
</feature>
<dbReference type="PANTHER" id="PTHR23026">
    <property type="entry name" value="NADPH NITROREDUCTASE"/>
    <property type="match status" value="1"/>
</dbReference>
<keyword evidence="4" id="KW-1185">Reference proteome</keyword>
<dbReference type="EMBL" id="JBAPLU010000009">
    <property type="protein sequence ID" value="MEI4272177.1"/>
    <property type="molecule type" value="Genomic_DNA"/>
</dbReference>
<evidence type="ECO:0000313" key="3">
    <source>
        <dbReference type="EMBL" id="MEI4272177.1"/>
    </source>
</evidence>
<evidence type="ECO:0000259" key="2">
    <source>
        <dbReference type="Pfam" id="PF00881"/>
    </source>
</evidence>